<name>A0A0Q0WX74_9FLAO</name>
<evidence type="ECO:0000313" key="1">
    <source>
        <dbReference type="EMBL" id="KQC30070.1"/>
    </source>
</evidence>
<accession>A0A0Q0WX74</accession>
<reference evidence="1 2" key="1">
    <citation type="submission" date="2015-04" db="EMBL/GenBank/DDBJ databases">
        <title>Complete genome of flavobacterium.</title>
        <authorList>
            <person name="Kwon Y.M."/>
            <person name="Kim S.-J."/>
        </authorList>
    </citation>
    <scope>NUCLEOTIDE SEQUENCE [LARGE SCALE GENOMIC DNA]</scope>
    <source>
        <strain evidence="1 2">DK169</strain>
    </source>
</reference>
<protein>
    <submittedName>
        <fullName evidence="1">Uncharacterized protein</fullName>
    </submittedName>
</protein>
<gene>
    <name evidence="1" type="ORF">AAY42_09410</name>
</gene>
<dbReference type="Proteomes" id="UP000050827">
    <property type="component" value="Unassembled WGS sequence"/>
</dbReference>
<dbReference type="OrthoDB" id="1120195at2"/>
<dbReference type="STRING" id="346185.AAY42_09410"/>
<keyword evidence="2" id="KW-1185">Reference proteome</keyword>
<sequence length="118" mass="13993">MLTNFNTSMEVLELAQEEMLYKNLLSQLKKDFELANVKLSFSMEVGPAELKDVLKEKIYFLLLENIPEYQNLLYIVDIPEHKITELKSLDVVDVSEEVCFLLLKREWQKVWFKNKFTS</sequence>
<dbReference type="AlphaFoldDB" id="A0A0Q0WX74"/>
<proteinExistence type="predicted"/>
<dbReference type="PATRIC" id="fig|1547436.3.peg.1936"/>
<dbReference type="EMBL" id="LCTZ01000002">
    <property type="protein sequence ID" value="KQC30070.1"/>
    <property type="molecule type" value="Genomic_DNA"/>
</dbReference>
<comment type="caution">
    <text evidence="1">The sequence shown here is derived from an EMBL/GenBank/DDBJ whole genome shotgun (WGS) entry which is preliminary data.</text>
</comment>
<evidence type="ECO:0000313" key="2">
    <source>
        <dbReference type="Proteomes" id="UP000050827"/>
    </source>
</evidence>
<organism evidence="1 2">
    <name type="scientific">Flagellimonas eckloniae</name>
    <dbReference type="NCBI Taxonomy" id="346185"/>
    <lineage>
        <taxon>Bacteria</taxon>
        <taxon>Pseudomonadati</taxon>
        <taxon>Bacteroidota</taxon>
        <taxon>Flavobacteriia</taxon>
        <taxon>Flavobacteriales</taxon>
        <taxon>Flavobacteriaceae</taxon>
        <taxon>Flagellimonas</taxon>
    </lineage>
</organism>